<reference evidence="3" key="2">
    <citation type="journal article" date="2023" name="Int. J. Syst. Evol. Microbiol.">
        <title>Streptomyces marispadix sp. nov., isolated from marine beach sediment of the Northern Coast of Portugal.</title>
        <authorList>
            <person name="dos Santos J.D.N."/>
            <person name="Vitorino I.R."/>
            <person name="Kallscheuer N."/>
            <person name="Srivastava A."/>
            <person name="Krautwurst S."/>
            <person name="Marz M."/>
            <person name="Jogler C."/>
            <person name="Lobo Da Cunha A."/>
            <person name="Catita J."/>
            <person name="Goncalves H."/>
            <person name="Gonzalez I."/>
            <person name="Reyes F."/>
            <person name="Lage O.M."/>
        </authorList>
    </citation>
    <scope>NUCLEOTIDE SEQUENCE</scope>
    <source>
        <strain evidence="3">M600PL45_2</strain>
    </source>
</reference>
<organism evidence="3 4">
    <name type="scientific">Streptomyces marispadix</name>
    <dbReference type="NCBI Taxonomy" id="2922868"/>
    <lineage>
        <taxon>Bacteria</taxon>
        <taxon>Bacillati</taxon>
        <taxon>Actinomycetota</taxon>
        <taxon>Actinomycetes</taxon>
        <taxon>Kitasatosporales</taxon>
        <taxon>Streptomycetaceae</taxon>
        <taxon>Streptomyces</taxon>
    </lineage>
</organism>
<feature type="transmembrane region" description="Helical" evidence="2">
    <location>
        <begin position="220"/>
        <end position="240"/>
    </location>
</feature>
<protein>
    <submittedName>
        <fullName evidence="3">Uncharacterized protein</fullName>
    </submittedName>
</protein>
<evidence type="ECO:0000256" key="2">
    <source>
        <dbReference type="SAM" id="Phobius"/>
    </source>
</evidence>
<dbReference type="EMBL" id="JAKWJU010000002">
    <property type="protein sequence ID" value="MCH6159683.1"/>
    <property type="molecule type" value="Genomic_DNA"/>
</dbReference>
<proteinExistence type="predicted"/>
<feature type="transmembrane region" description="Helical" evidence="2">
    <location>
        <begin position="75"/>
        <end position="96"/>
    </location>
</feature>
<keyword evidence="4" id="KW-1185">Reference proteome</keyword>
<name>A0ABS9SU47_9ACTN</name>
<accession>A0ABS9SU47</accession>
<dbReference type="RefSeq" id="WP_241057642.1">
    <property type="nucleotide sequence ID" value="NZ_JAKWJU010000002.1"/>
</dbReference>
<feature type="region of interest" description="Disordered" evidence="1">
    <location>
        <begin position="15"/>
        <end position="61"/>
    </location>
</feature>
<feature type="transmembrane region" description="Helical" evidence="2">
    <location>
        <begin position="178"/>
        <end position="199"/>
    </location>
</feature>
<sequence length="242" mass="25634">MAAVIRPRVESVPIGPRWGSVQRRQGESMAGAGRRGVFGSRAPGSGPSGPSGADPELGRTSPYASTPGASWKGRAFGAVFFLGALVCVCFSVYNAAHAAGLAGRGGTVTVESCWVEQGSRNSSDQTVCSGKFRPDDGSRPVPDAKISRELRQGQKTEVQQSANGFLPVGFREIWRWNALFFLGWIVAALGVPFAVTGIFPGREQAFAVGARIRGTRAAMVMKYLFLSGAAGIAVCLYMMWVL</sequence>
<evidence type="ECO:0000313" key="4">
    <source>
        <dbReference type="Proteomes" id="UP001166784"/>
    </source>
</evidence>
<gene>
    <name evidence="3" type="ORF">MMA15_04395</name>
</gene>
<evidence type="ECO:0000256" key="1">
    <source>
        <dbReference type="SAM" id="MobiDB-lite"/>
    </source>
</evidence>
<keyword evidence="2" id="KW-0812">Transmembrane</keyword>
<keyword evidence="2" id="KW-0472">Membrane</keyword>
<comment type="caution">
    <text evidence="3">The sequence shown here is derived from an EMBL/GenBank/DDBJ whole genome shotgun (WGS) entry which is preliminary data.</text>
</comment>
<dbReference type="Proteomes" id="UP001166784">
    <property type="component" value="Unassembled WGS sequence"/>
</dbReference>
<reference evidence="3" key="1">
    <citation type="submission" date="2022-03" db="EMBL/GenBank/DDBJ databases">
        <authorList>
            <person name="Santos J.D.N."/>
            <person name="Kallscheuer N."/>
            <person name="Jogler C."/>
            <person name="Lage O.M."/>
        </authorList>
    </citation>
    <scope>NUCLEOTIDE SEQUENCE</scope>
    <source>
        <strain evidence="3">M600PL45_2</strain>
    </source>
</reference>
<evidence type="ECO:0000313" key="3">
    <source>
        <dbReference type="EMBL" id="MCH6159683.1"/>
    </source>
</evidence>
<feature type="compositionally biased region" description="Low complexity" evidence="1">
    <location>
        <begin position="39"/>
        <end position="55"/>
    </location>
</feature>
<feature type="region of interest" description="Disordered" evidence="1">
    <location>
        <begin position="120"/>
        <end position="143"/>
    </location>
</feature>
<keyword evidence="2" id="KW-1133">Transmembrane helix</keyword>